<proteinExistence type="inferred from homology"/>
<evidence type="ECO:0000256" key="1">
    <source>
        <dbReference type="ARBA" id="ARBA00001913"/>
    </source>
</evidence>
<keyword evidence="11" id="KW-1185">Reference proteome</keyword>
<name>A0ABV7YMP8_9ACTN</name>
<evidence type="ECO:0000256" key="4">
    <source>
        <dbReference type="ARBA" id="ARBA00022723"/>
    </source>
</evidence>
<reference evidence="11" key="1">
    <citation type="journal article" date="2019" name="Int. J. Syst. Evol. Microbiol.">
        <title>The Global Catalogue of Microorganisms (GCM) 10K type strain sequencing project: providing services to taxonomists for standard genome sequencing and annotation.</title>
        <authorList>
            <consortium name="The Broad Institute Genomics Platform"/>
            <consortium name="The Broad Institute Genome Sequencing Center for Infectious Disease"/>
            <person name="Wu L."/>
            <person name="Ma J."/>
        </authorList>
    </citation>
    <scope>NUCLEOTIDE SEQUENCE [LARGE SCALE GENOMIC DNA]</scope>
    <source>
        <strain evidence="11">CGMCC 4.7241</strain>
    </source>
</reference>
<evidence type="ECO:0000256" key="8">
    <source>
        <dbReference type="ARBA" id="ARBA00038263"/>
    </source>
</evidence>
<dbReference type="InterPro" id="IPR011050">
    <property type="entry name" value="Pectin_lyase_fold/virulence"/>
</dbReference>
<dbReference type="PANTHER" id="PTHR40088">
    <property type="entry name" value="PECTATE LYASE (EUROFUNG)"/>
    <property type="match status" value="1"/>
</dbReference>
<evidence type="ECO:0000313" key="11">
    <source>
        <dbReference type="Proteomes" id="UP001595699"/>
    </source>
</evidence>
<evidence type="ECO:0000256" key="2">
    <source>
        <dbReference type="ARBA" id="ARBA00004613"/>
    </source>
</evidence>
<keyword evidence="3" id="KW-0964">Secreted</keyword>
<keyword evidence="7" id="KW-0456">Lyase</keyword>
<dbReference type="InterPro" id="IPR012334">
    <property type="entry name" value="Pectin_lyas_fold"/>
</dbReference>
<comment type="similarity">
    <text evidence="8">Belongs to the polysaccharide lyase 9 family.</text>
</comment>
<evidence type="ECO:0000256" key="3">
    <source>
        <dbReference type="ARBA" id="ARBA00022525"/>
    </source>
</evidence>
<comment type="caution">
    <text evidence="10">The sequence shown here is derived from an EMBL/GenBank/DDBJ whole genome shotgun (WGS) entry which is preliminary data.</text>
</comment>
<gene>
    <name evidence="10" type="ORF">ACFOUW_37865</name>
</gene>
<protein>
    <submittedName>
        <fullName evidence="10">NosD domain-containing protein</fullName>
    </submittedName>
</protein>
<feature type="signal peptide" evidence="9">
    <location>
        <begin position="1"/>
        <end position="23"/>
    </location>
</feature>
<comment type="cofactor">
    <cofactor evidence="1">
        <name>Ca(2+)</name>
        <dbReference type="ChEBI" id="CHEBI:29108"/>
    </cofactor>
</comment>
<dbReference type="PANTHER" id="PTHR40088:SF1">
    <property type="entry name" value="PECTATE LYASE PEL9"/>
    <property type="match status" value="1"/>
</dbReference>
<comment type="subcellular location">
    <subcellularLocation>
        <location evidence="2">Secreted</location>
    </subcellularLocation>
</comment>
<dbReference type="SUPFAM" id="SSF51126">
    <property type="entry name" value="Pectin lyase-like"/>
    <property type="match status" value="1"/>
</dbReference>
<dbReference type="RefSeq" id="WP_205118205.1">
    <property type="nucleotide sequence ID" value="NZ_JAFBCM010000001.1"/>
</dbReference>
<dbReference type="Proteomes" id="UP001595699">
    <property type="component" value="Unassembled WGS sequence"/>
</dbReference>
<accession>A0ABV7YMP8</accession>
<organism evidence="10 11">
    <name type="scientific">Tenggerimyces flavus</name>
    <dbReference type="NCBI Taxonomy" id="1708749"/>
    <lineage>
        <taxon>Bacteria</taxon>
        <taxon>Bacillati</taxon>
        <taxon>Actinomycetota</taxon>
        <taxon>Actinomycetes</taxon>
        <taxon>Propionibacteriales</taxon>
        <taxon>Nocardioidaceae</taxon>
        <taxon>Tenggerimyces</taxon>
    </lineage>
</organism>
<evidence type="ECO:0000256" key="6">
    <source>
        <dbReference type="ARBA" id="ARBA00022837"/>
    </source>
</evidence>
<dbReference type="InterPro" id="IPR006626">
    <property type="entry name" value="PbH1"/>
</dbReference>
<sequence length="352" mass="36178">MKRSILIAVVALVAALTAAPAWAATSYYVSPSGDDAQAGTSSATAFRTLQKAFDVAPRGSTIRLAPGTYLQDAITRHSGVRVTGPASAVLKGGGGARILQVQHDDITLDGFTIDGLHGAADSKDGYRDKLIYAMSAVAGDGVAGLTIRGMTLLNAGGECVRLRYLITGTEVSGNRIRGCGVHDFVFNDGGKNGEAIYIGTAPEQQGANGAPDARPDVSRDNRVFGNVIDTQGNECVDIKENSTANVVEANICTGQKDPQSAGFDARGSGNTFRYNISRDNLGAGIRFGGDTPTDGTNNDAYGNVITGNAAGGIKFQATPQARVCGNAMSANTGGNAVGTYASAFTPTAPCPY</sequence>
<evidence type="ECO:0000256" key="9">
    <source>
        <dbReference type="SAM" id="SignalP"/>
    </source>
</evidence>
<feature type="chain" id="PRO_5045297861" evidence="9">
    <location>
        <begin position="24"/>
        <end position="352"/>
    </location>
</feature>
<keyword evidence="4" id="KW-0479">Metal-binding</keyword>
<evidence type="ECO:0000256" key="5">
    <source>
        <dbReference type="ARBA" id="ARBA00022729"/>
    </source>
</evidence>
<evidence type="ECO:0000256" key="7">
    <source>
        <dbReference type="ARBA" id="ARBA00023239"/>
    </source>
</evidence>
<dbReference type="Gene3D" id="2.160.20.10">
    <property type="entry name" value="Single-stranded right-handed beta-helix, Pectin lyase-like"/>
    <property type="match status" value="1"/>
</dbReference>
<evidence type="ECO:0000313" key="10">
    <source>
        <dbReference type="EMBL" id="MFC3766646.1"/>
    </source>
</evidence>
<keyword evidence="6" id="KW-0106">Calcium</keyword>
<dbReference type="EMBL" id="JBHRZH010000056">
    <property type="protein sequence ID" value="MFC3766646.1"/>
    <property type="molecule type" value="Genomic_DNA"/>
</dbReference>
<dbReference type="SMART" id="SM00710">
    <property type="entry name" value="PbH1"/>
    <property type="match status" value="7"/>
</dbReference>
<keyword evidence="5 9" id="KW-0732">Signal</keyword>
<dbReference type="InterPro" id="IPR052052">
    <property type="entry name" value="Polysaccharide_Lyase_9"/>
</dbReference>